<comment type="caution">
    <text evidence="12">The sequence shown here is derived from an EMBL/GenBank/DDBJ whole genome shotgun (WGS) entry which is preliminary data.</text>
</comment>
<sequence>DYVKRQTRFTSRKPAKVIISKMEAAARLMSFRVQTRNYKMRLEGFTTNKTGPLVVALEVFEVAPSLFMIEVRKVVGDTLEYHKFYKIFCARLEDIIWKPIRVAGKSDV</sequence>
<evidence type="ECO:0000313" key="13">
    <source>
        <dbReference type="Proteomes" id="UP000824469"/>
    </source>
</evidence>
<comment type="catalytic activity">
    <reaction evidence="10">
        <text>L-seryl-[protein] + ATP = O-phospho-L-seryl-[protein] + ADP + H(+)</text>
        <dbReference type="Rhea" id="RHEA:17989"/>
        <dbReference type="Rhea" id="RHEA-COMP:9863"/>
        <dbReference type="Rhea" id="RHEA-COMP:11604"/>
        <dbReference type="ChEBI" id="CHEBI:15378"/>
        <dbReference type="ChEBI" id="CHEBI:29999"/>
        <dbReference type="ChEBI" id="CHEBI:30616"/>
        <dbReference type="ChEBI" id="CHEBI:83421"/>
        <dbReference type="ChEBI" id="CHEBI:456216"/>
        <dbReference type="EC" id="2.7.11.1"/>
    </reaction>
</comment>
<keyword evidence="7" id="KW-0067">ATP-binding</keyword>
<dbReference type="EC" id="2.7.11.1" evidence="2"/>
<evidence type="ECO:0000256" key="7">
    <source>
        <dbReference type="ARBA" id="ARBA00022840"/>
    </source>
</evidence>
<keyword evidence="6" id="KW-0418">Kinase</keyword>
<proteinExistence type="inferred from homology"/>
<keyword evidence="5" id="KW-0547">Nucleotide-binding</keyword>
<dbReference type="Pfam" id="PF03822">
    <property type="entry name" value="NAF"/>
    <property type="match status" value="1"/>
</dbReference>
<gene>
    <name evidence="12" type="ORF">KI387_017248</name>
</gene>
<keyword evidence="8" id="KW-0464">Manganese</keyword>
<evidence type="ECO:0000256" key="9">
    <source>
        <dbReference type="ARBA" id="ARBA00047899"/>
    </source>
</evidence>
<evidence type="ECO:0000259" key="11">
    <source>
        <dbReference type="Pfam" id="PF03822"/>
    </source>
</evidence>
<evidence type="ECO:0000256" key="6">
    <source>
        <dbReference type="ARBA" id="ARBA00022777"/>
    </source>
</evidence>
<evidence type="ECO:0000256" key="10">
    <source>
        <dbReference type="ARBA" id="ARBA00048679"/>
    </source>
</evidence>
<evidence type="ECO:0000313" key="12">
    <source>
        <dbReference type="EMBL" id="KAH9322609.1"/>
    </source>
</evidence>
<reference evidence="12 13" key="1">
    <citation type="journal article" date="2021" name="Nat. Plants">
        <title>The Taxus genome provides insights into paclitaxel biosynthesis.</title>
        <authorList>
            <person name="Xiong X."/>
            <person name="Gou J."/>
            <person name="Liao Q."/>
            <person name="Li Y."/>
            <person name="Zhou Q."/>
            <person name="Bi G."/>
            <person name="Li C."/>
            <person name="Du R."/>
            <person name="Wang X."/>
            <person name="Sun T."/>
            <person name="Guo L."/>
            <person name="Liang H."/>
            <person name="Lu P."/>
            <person name="Wu Y."/>
            <person name="Zhang Z."/>
            <person name="Ro D.K."/>
            <person name="Shang Y."/>
            <person name="Huang S."/>
            <person name="Yan J."/>
        </authorList>
    </citation>
    <scope>NUCLEOTIDE SEQUENCE [LARGE SCALE GENOMIC DNA]</scope>
    <source>
        <strain evidence="12">Ta-2019</strain>
    </source>
</reference>
<dbReference type="GO" id="GO:0007165">
    <property type="term" value="P:signal transduction"/>
    <property type="evidence" value="ECO:0007669"/>
    <property type="project" value="InterPro"/>
</dbReference>
<dbReference type="GO" id="GO:0004674">
    <property type="term" value="F:protein serine/threonine kinase activity"/>
    <property type="evidence" value="ECO:0007669"/>
    <property type="project" value="UniProtKB-KW"/>
</dbReference>
<evidence type="ECO:0000256" key="8">
    <source>
        <dbReference type="ARBA" id="ARBA00023211"/>
    </source>
</evidence>
<dbReference type="InterPro" id="IPR004041">
    <property type="entry name" value="NAF_dom"/>
</dbReference>
<name>A0AA38LFM3_TAXCH</name>
<dbReference type="Proteomes" id="UP000824469">
    <property type="component" value="Unassembled WGS sequence"/>
</dbReference>
<feature type="domain" description="NAF" evidence="11">
    <location>
        <begin position="6"/>
        <end position="34"/>
    </location>
</feature>
<dbReference type="Gene3D" id="3.30.310.80">
    <property type="entry name" value="Kinase associated domain 1, KA1"/>
    <property type="match status" value="1"/>
</dbReference>
<keyword evidence="3" id="KW-0723">Serine/threonine-protein kinase</keyword>
<dbReference type="EMBL" id="JAHRHJ020000003">
    <property type="protein sequence ID" value="KAH9322609.1"/>
    <property type="molecule type" value="Genomic_DNA"/>
</dbReference>
<dbReference type="GO" id="GO:0005524">
    <property type="term" value="F:ATP binding"/>
    <property type="evidence" value="ECO:0007669"/>
    <property type="project" value="UniProtKB-KW"/>
</dbReference>
<feature type="non-terminal residue" evidence="12">
    <location>
        <position position="108"/>
    </location>
</feature>
<dbReference type="AlphaFoldDB" id="A0AA38LFM3"/>
<dbReference type="FunFam" id="3.30.310.80:FF:000005">
    <property type="entry name" value="Non-specific serine/threonine protein kinase"/>
    <property type="match status" value="1"/>
</dbReference>
<accession>A0AA38LFM3</accession>
<evidence type="ECO:0000256" key="1">
    <source>
        <dbReference type="ARBA" id="ARBA00006234"/>
    </source>
</evidence>
<comment type="catalytic activity">
    <reaction evidence="9">
        <text>L-threonyl-[protein] + ATP = O-phospho-L-threonyl-[protein] + ADP + H(+)</text>
        <dbReference type="Rhea" id="RHEA:46608"/>
        <dbReference type="Rhea" id="RHEA-COMP:11060"/>
        <dbReference type="Rhea" id="RHEA-COMP:11605"/>
        <dbReference type="ChEBI" id="CHEBI:15378"/>
        <dbReference type="ChEBI" id="CHEBI:30013"/>
        <dbReference type="ChEBI" id="CHEBI:30616"/>
        <dbReference type="ChEBI" id="CHEBI:61977"/>
        <dbReference type="ChEBI" id="CHEBI:456216"/>
        <dbReference type="EC" id="2.7.11.1"/>
    </reaction>
</comment>
<keyword evidence="13" id="KW-1185">Reference proteome</keyword>
<evidence type="ECO:0000256" key="3">
    <source>
        <dbReference type="ARBA" id="ARBA00022527"/>
    </source>
</evidence>
<dbReference type="OMA" id="YKIFCAR"/>
<organism evidence="12 13">
    <name type="scientific">Taxus chinensis</name>
    <name type="common">Chinese yew</name>
    <name type="synonym">Taxus wallichiana var. chinensis</name>
    <dbReference type="NCBI Taxonomy" id="29808"/>
    <lineage>
        <taxon>Eukaryota</taxon>
        <taxon>Viridiplantae</taxon>
        <taxon>Streptophyta</taxon>
        <taxon>Embryophyta</taxon>
        <taxon>Tracheophyta</taxon>
        <taxon>Spermatophyta</taxon>
        <taxon>Pinopsida</taxon>
        <taxon>Pinidae</taxon>
        <taxon>Conifers II</taxon>
        <taxon>Cupressales</taxon>
        <taxon>Taxaceae</taxon>
        <taxon>Taxus</taxon>
    </lineage>
</organism>
<evidence type="ECO:0000256" key="2">
    <source>
        <dbReference type="ARBA" id="ARBA00012513"/>
    </source>
</evidence>
<dbReference type="CDD" id="cd12195">
    <property type="entry name" value="CIPK_C"/>
    <property type="match status" value="1"/>
</dbReference>
<evidence type="ECO:0000256" key="4">
    <source>
        <dbReference type="ARBA" id="ARBA00022679"/>
    </source>
</evidence>
<comment type="similarity">
    <text evidence="1">Belongs to the protein kinase superfamily. CAMK Ser/Thr protein kinase family. SNF1 subfamily.</text>
</comment>
<protein>
    <recommendedName>
        <fullName evidence="2">non-specific serine/threonine protein kinase</fullName>
        <ecNumber evidence="2">2.7.11.1</ecNumber>
    </recommendedName>
</protein>
<evidence type="ECO:0000256" key="5">
    <source>
        <dbReference type="ARBA" id="ARBA00022741"/>
    </source>
</evidence>
<keyword evidence="4" id="KW-0808">Transferase</keyword>
<feature type="non-terminal residue" evidence="12">
    <location>
        <position position="1"/>
    </location>
</feature>